<feature type="transmembrane region" description="Helical" evidence="8">
    <location>
        <begin position="302"/>
        <end position="329"/>
    </location>
</feature>
<evidence type="ECO:0008006" key="11">
    <source>
        <dbReference type="Google" id="ProtNLM"/>
    </source>
</evidence>
<feature type="transmembrane region" description="Helical" evidence="8">
    <location>
        <begin position="438"/>
        <end position="456"/>
    </location>
</feature>
<feature type="transmembrane region" description="Helical" evidence="8">
    <location>
        <begin position="468"/>
        <end position="487"/>
    </location>
</feature>
<reference evidence="9 10" key="1">
    <citation type="submission" date="2018-07" db="EMBL/GenBank/DDBJ databases">
        <title>Arthrobacter sp. nov., isolated from raw cow's milk with high bacterial count.</title>
        <authorList>
            <person name="Hahne J."/>
            <person name="Isele D."/>
            <person name="Lipski A."/>
        </authorList>
    </citation>
    <scope>NUCLEOTIDE SEQUENCE [LARGE SCALE GENOMIC DNA]</scope>
    <source>
        <strain evidence="9 10">JZ R-35</strain>
    </source>
</reference>
<organism evidence="9 10">
    <name type="scientific">Galactobacter valiniphilus</name>
    <dbReference type="NCBI Taxonomy" id="2676122"/>
    <lineage>
        <taxon>Bacteria</taxon>
        <taxon>Bacillati</taxon>
        <taxon>Actinomycetota</taxon>
        <taxon>Actinomycetes</taxon>
        <taxon>Micrococcales</taxon>
        <taxon>Micrococcaceae</taxon>
        <taxon>Galactobacter</taxon>
    </lineage>
</organism>
<comment type="subcellular location">
    <subcellularLocation>
        <location evidence="1">Membrane</location>
        <topology evidence="1">Multi-pass membrane protein</topology>
    </subcellularLocation>
</comment>
<feature type="transmembrane region" description="Helical" evidence="8">
    <location>
        <begin position="187"/>
        <end position="207"/>
    </location>
</feature>
<dbReference type="GO" id="GO:0016020">
    <property type="term" value="C:membrane"/>
    <property type="evidence" value="ECO:0007669"/>
    <property type="project" value="UniProtKB-SubCell"/>
</dbReference>
<feature type="transmembrane region" description="Helical" evidence="8">
    <location>
        <begin position="341"/>
        <end position="363"/>
    </location>
</feature>
<feature type="transmembrane region" description="Helical" evidence="8">
    <location>
        <begin position="65"/>
        <end position="85"/>
    </location>
</feature>
<sequence>MARPRALRFLSPLLHGVSARTAVRTGLVASIVGAIASWGVGFMPSTQGSIFVTPGILRPLRVNEVGVYLCSLALVLSAVCLIWVWLQLGRASAGESDLRRVKRAILAWSGPWLLAFPVMSRDVYSYAAQGRLLSVGMDPYSDAVGSLPGWLGQGADVLWAQSSSPYGPLFLLIASGVQGVSGWRPEIYVLLFRALAMLGVLLCVVALERMCRLRGVDPGWALWIVVANPLFIYSMVASAHNDSLMVGLIVAAFVAIAHGRKASGLLLVAAAIAIKPIMVLALPFIGLALAGREASWRQRFAWWAVTGAAVGAVLAVLGALSGLWFGWIGAMADQGSAAFPFAPYGLIGLALGAGVGALGGAAVGAAVQSGFYLLGKLLAIGGTFWLALRRPLGDPFMHTGCALALAVVLNPVIQPWYLFWFLPFFVAYARRFGFWEQMTILLSSALVVWCLVDQLSLPDWVPATPVKLSVAAAGAVTLLFLVLAAPAQRGYFRGLRFASLLRPDALQESVTQRPAG</sequence>
<keyword evidence="3" id="KW-0808">Transferase</keyword>
<protein>
    <recommendedName>
        <fullName evidence="11">DUF2029 domain-containing protein</fullName>
    </recommendedName>
</protein>
<evidence type="ECO:0000313" key="9">
    <source>
        <dbReference type="EMBL" id="RII41863.1"/>
    </source>
</evidence>
<keyword evidence="5 8" id="KW-1133">Transmembrane helix</keyword>
<feature type="transmembrane region" description="Helical" evidence="8">
    <location>
        <begin position="403"/>
        <end position="426"/>
    </location>
</feature>
<feature type="transmembrane region" description="Helical" evidence="8">
    <location>
        <begin position="243"/>
        <end position="259"/>
    </location>
</feature>
<feature type="transmembrane region" description="Helical" evidence="8">
    <location>
        <begin position="219"/>
        <end position="236"/>
    </location>
</feature>
<dbReference type="GO" id="GO:0016757">
    <property type="term" value="F:glycosyltransferase activity"/>
    <property type="evidence" value="ECO:0007669"/>
    <property type="project" value="UniProtKB-KW"/>
</dbReference>
<name>A0A399J8H4_9MICC</name>
<evidence type="ECO:0000313" key="10">
    <source>
        <dbReference type="Proteomes" id="UP000265419"/>
    </source>
</evidence>
<comment type="similarity">
    <text evidence="7">Belongs to the MptA/B family.</text>
</comment>
<dbReference type="EMBL" id="QQXK01000019">
    <property type="protein sequence ID" value="RII41863.1"/>
    <property type="molecule type" value="Genomic_DNA"/>
</dbReference>
<keyword evidence="2" id="KW-0328">Glycosyltransferase</keyword>
<dbReference type="Proteomes" id="UP000265419">
    <property type="component" value="Unassembled WGS sequence"/>
</dbReference>
<evidence type="ECO:0000256" key="6">
    <source>
        <dbReference type="ARBA" id="ARBA00023136"/>
    </source>
</evidence>
<dbReference type="NCBIfam" id="NF038066">
    <property type="entry name" value="MptB"/>
    <property type="match status" value="1"/>
</dbReference>
<comment type="caution">
    <text evidence="9">The sequence shown here is derived from an EMBL/GenBank/DDBJ whole genome shotgun (WGS) entry which is preliminary data.</text>
</comment>
<evidence type="ECO:0000256" key="5">
    <source>
        <dbReference type="ARBA" id="ARBA00022989"/>
    </source>
</evidence>
<gene>
    <name evidence="9" type="ORF">DWB68_10060</name>
</gene>
<keyword evidence="10" id="KW-1185">Reference proteome</keyword>
<feature type="transmembrane region" description="Helical" evidence="8">
    <location>
        <begin position="29"/>
        <end position="53"/>
    </location>
</feature>
<keyword evidence="6 8" id="KW-0472">Membrane</keyword>
<evidence type="ECO:0000256" key="2">
    <source>
        <dbReference type="ARBA" id="ARBA00022676"/>
    </source>
</evidence>
<evidence type="ECO:0000256" key="8">
    <source>
        <dbReference type="SAM" id="Phobius"/>
    </source>
</evidence>
<keyword evidence="4 8" id="KW-0812">Transmembrane</keyword>
<feature type="transmembrane region" description="Helical" evidence="8">
    <location>
        <begin position="370"/>
        <end position="388"/>
    </location>
</feature>
<feature type="transmembrane region" description="Helical" evidence="8">
    <location>
        <begin position="265"/>
        <end position="290"/>
    </location>
</feature>
<evidence type="ECO:0000256" key="3">
    <source>
        <dbReference type="ARBA" id="ARBA00022679"/>
    </source>
</evidence>
<dbReference type="AlphaFoldDB" id="A0A399J8H4"/>
<evidence type="ECO:0000256" key="7">
    <source>
        <dbReference type="ARBA" id="ARBA00043987"/>
    </source>
</evidence>
<evidence type="ECO:0000256" key="4">
    <source>
        <dbReference type="ARBA" id="ARBA00022692"/>
    </source>
</evidence>
<dbReference type="InterPro" id="IPR049829">
    <property type="entry name" value="MptA/B-like"/>
</dbReference>
<proteinExistence type="inferred from homology"/>
<dbReference type="Pfam" id="PF26314">
    <property type="entry name" value="MptA_B_family"/>
    <property type="match status" value="1"/>
</dbReference>
<accession>A0A399J8H4</accession>
<evidence type="ECO:0000256" key="1">
    <source>
        <dbReference type="ARBA" id="ARBA00004141"/>
    </source>
</evidence>